<reference evidence="2 3" key="1">
    <citation type="submission" date="2014-04" db="EMBL/GenBank/DDBJ databases">
        <authorList>
            <consortium name="DOE Joint Genome Institute"/>
            <person name="Kuo A."/>
            <person name="Kohler A."/>
            <person name="Costa M.D."/>
            <person name="Nagy L.G."/>
            <person name="Floudas D."/>
            <person name="Copeland A."/>
            <person name="Barry K.W."/>
            <person name="Cichocki N."/>
            <person name="Veneault-Fourrey C."/>
            <person name="LaButti K."/>
            <person name="Lindquist E.A."/>
            <person name="Lipzen A."/>
            <person name="Lundell T."/>
            <person name="Morin E."/>
            <person name="Murat C."/>
            <person name="Sun H."/>
            <person name="Tunlid A."/>
            <person name="Henrissat B."/>
            <person name="Grigoriev I.V."/>
            <person name="Hibbett D.S."/>
            <person name="Martin F."/>
            <person name="Nordberg H.P."/>
            <person name="Cantor M.N."/>
            <person name="Hua S.X."/>
        </authorList>
    </citation>
    <scope>NUCLEOTIDE SEQUENCE [LARGE SCALE GENOMIC DNA]</scope>
    <source>
        <strain evidence="2 3">Marx 270</strain>
    </source>
</reference>
<feature type="compositionally biased region" description="Basic and acidic residues" evidence="1">
    <location>
        <begin position="13"/>
        <end position="24"/>
    </location>
</feature>
<dbReference type="EMBL" id="KN831972">
    <property type="protein sequence ID" value="KIO04187.1"/>
    <property type="molecule type" value="Genomic_DNA"/>
</dbReference>
<name>A0A0C3K3R8_PISTI</name>
<dbReference type="Pfam" id="PF18759">
    <property type="entry name" value="Plavaka"/>
    <property type="match status" value="1"/>
</dbReference>
<dbReference type="InterPro" id="IPR041078">
    <property type="entry name" value="Plavaka"/>
</dbReference>
<protein>
    <submittedName>
        <fullName evidence="2">Uncharacterized protein</fullName>
    </submittedName>
</protein>
<dbReference type="OrthoDB" id="3199698at2759"/>
<gene>
    <name evidence="2" type="ORF">M404DRAFT_143911</name>
</gene>
<feature type="non-terminal residue" evidence="2">
    <location>
        <position position="1"/>
    </location>
</feature>
<feature type="region of interest" description="Disordered" evidence="1">
    <location>
        <begin position="1"/>
        <end position="27"/>
    </location>
</feature>
<proteinExistence type="predicted"/>
<dbReference type="InParanoid" id="A0A0C3K3R8"/>
<dbReference type="Proteomes" id="UP000054217">
    <property type="component" value="Unassembled WGS sequence"/>
</dbReference>
<dbReference type="STRING" id="870435.A0A0C3K3R8"/>
<evidence type="ECO:0000313" key="2">
    <source>
        <dbReference type="EMBL" id="KIO04187.1"/>
    </source>
</evidence>
<reference evidence="3" key="2">
    <citation type="submission" date="2015-01" db="EMBL/GenBank/DDBJ databases">
        <title>Evolutionary Origins and Diversification of the Mycorrhizal Mutualists.</title>
        <authorList>
            <consortium name="DOE Joint Genome Institute"/>
            <consortium name="Mycorrhizal Genomics Consortium"/>
            <person name="Kohler A."/>
            <person name="Kuo A."/>
            <person name="Nagy L.G."/>
            <person name="Floudas D."/>
            <person name="Copeland A."/>
            <person name="Barry K.W."/>
            <person name="Cichocki N."/>
            <person name="Veneault-Fourrey C."/>
            <person name="LaButti K."/>
            <person name="Lindquist E.A."/>
            <person name="Lipzen A."/>
            <person name="Lundell T."/>
            <person name="Morin E."/>
            <person name="Murat C."/>
            <person name="Riley R."/>
            <person name="Ohm R."/>
            <person name="Sun H."/>
            <person name="Tunlid A."/>
            <person name="Henrissat B."/>
            <person name="Grigoriev I.V."/>
            <person name="Hibbett D.S."/>
            <person name="Martin F."/>
        </authorList>
    </citation>
    <scope>NUCLEOTIDE SEQUENCE [LARGE SCALE GENOMIC DNA]</scope>
    <source>
        <strain evidence="3">Marx 270</strain>
    </source>
</reference>
<evidence type="ECO:0000313" key="3">
    <source>
        <dbReference type="Proteomes" id="UP000054217"/>
    </source>
</evidence>
<dbReference type="AlphaFoldDB" id="A0A0C3K3R8"/>
<keyword evidence="3" id="KW-1185">Reference proteome</keyword>
<evidence type="ECO:0000256" key="1">
    <source>
        <dbReference type="SAM" id="MobiDB-lite"/>
    </source>
</evidence>
<accession>A0A0C3K3R8</accession>
<organism evidence="2 3">
    <name type="scientific">Pisolithus tinctorius Marx 270</name>
    <dbReference type="NCBI Taxonomy" id="870435"/>
    <lineage>
        <taxon>Eukaryota</taxon>
        <taxon>Fungi</taxon>
        <taxon>Dikarya</taxon>
        <taxon>Basidiomycota</taxon>
        <taxon>Agaricomycotina</taxon>
        <taxon>Agaricomycetes</taxon>
        <taxon>Agaricomycetidae</taxon>
        <taxon>Boletales</taxon>
        <taxon>Sclerodermatineae</taxon>
        <taxon>Pisolithaceae</taxon>
        <taxon>Pisolithus</taxon>
    </lineage>
</organism>
<sequence length="153" mass="17619">PCNANGNFLPHGTHPEPRPSKPPDDWSPYSSRLKFKLADFLYMHNQMSAAHINILLNLWAASLLKVGGHPLFSNYKRMYKTIDNTQLGDVKWQSFTVKYTGDLAASTAPWMDDEYDVWFRDPHEVTCNMLANPDFACEMDYQLFCEYDTKTST</sequence>
<dbReference type="HOGENOM" id="CLU_006344_7_3_1"/>